<feature type="domain" description="TPM" evidence="1">
    <location>
        <begin position="5"/>
        <end position="120"/>
    </location>
</feature>
<protein>
    <submittedName>
        <fullName evidence="2">TLP18.3, Psb32 and MOLO-1 founding protein of phosphatase</fullName>
    </submittedName>
</protein>
<keyword evidence="3" id="KW-1185">Reference proteome</keyword>
<dbReference type="AlphaFoldDB" id="A0A1W1ZX51"/>
<sequence length="143" mass="16467">MEEFFLTDKQQKKIVEAIQKAERNTSGEIRVHIDADSSQNHVETSIAVFHSLKMNETKHRNGVLFHLCPKDHNFTIIGDIGINEVTPHDFWDEIKRTVISKFKKGKYAKGLTQGIKMAGEALQEHFPYQKDDTNELPDEISWS</sequence>
<dbReference type="STRING" id="1434700.SAMN06296427_103306"/>
<dbReference type="OrthoDB" id="9786161at2"/>
<dbReference type="EMBL" id="FWXS01000003">
    <property type="protein sequence ID" value="SMC53035.1"/>
    <property type="molecule type" value="Genomic_DNA"/>
</dbReference>
<dbReference type="PANTHER" id="PTHR30373">
    <property type="entry name" value="UPF0603 PROTEIN YGCG"/>
    <property type="match status" value="1"/>
</dbReference>
<dbReference type="Gene3D" id="3.10.310.50">
    <property type="match status" value="1"/>
</dbReference>
<dbReference type="Proteomes" id="UP000192393">
    <property type="component" value="Unassembled WGS sequence"/>
</dbReference>
<evidence type="ECO:0000313" key="2">
    <source>
        <dbReference type="EMBL" id="SMC53035.1"/>
    </source>
</evidence>
<evidence type="ECO:0000259" key="1">
    <source>
        <dbReference type="Pfam" id="PF04536"/>
    </source>
</evidence>
<dbReference type="Pfam" id="PF04536">
    <property type="entry name" value="TPM_phosphatase"/>
    <property type="match status" value="1"/>
</dbReference>
<dbReference type="InterPro" id="IPR007621">
    <property type="entry name" value="TPM_dom"/>
</dbReference>
<name>A0A1W1ZX51_9FLAO</name>
<organism evidence="2 3">
    <name type="scientific">Moheibacter sediminis</name>
    <dbReference type="NCBI Taxonomy" id="1434700"/>
    <lineage>
        <taxon>Bacteria</taxon>
        <taxon>Pseudomonadati</taxon>
        <taxon>Bacteroidota</taxon>
        <taxon>Flavobacteriia</taxon>
        <taxon>Flavobacteriales</taxon>
        <taxon>Weeksellaceae</taxon>
        <taxon>Moheibacter</taxon>
    </lineage>
</organism>
<dbReference type="RefSeq" id="WP_084016881.1">
    <property type="nucleotide sequence ID" value="NZ_FWXS01000003.1"/>
</dbReference>
<gene>
    <name evidence="2" type="ORF">SAMN06296427_103306</name>
</gene>
<evidence type="ECO:0000313" key="3">
    <source>
        <dbReference type="Proteomes" id="UP000192393"/>
    </source>
</evidence>
<dbReference type="PANTHER" id="PTHR30373:SF8">
    <property type="entry name" value="BLL7265 PROTEIN"/>
    <property type="match status" value="1"/>
</dbReference>
<accession>A0A1W1ZX51</accession>
<proteinExistence type="predicted"/>
<reference evidence="2 3" key="1">
    <citation type="submission" date="2017-04" db="EMBL/GenBank/DDBJ databases">
        <authorList>
            <person name="Afonso C.L."/>
            <person name="Miller P.J."/>
            <person name="Scott M.A."/>
            <person name="Spackman E."/>
            <person name="Goraichik I."/>
            <person name="Dimitrov K.M."/>
            <person name="Suarez D.L."/>
            <person name="Swayne D.E."/>
        </authorList>
    </citation>
    <scope>NUCLEOTIDE SEQUENCE [LARGE SCALE GENOMIC DNA]</scope>
    <source>
        <strain evidence="2 3">CGMCC 1.12708</strain>
    </source>
</reference>